<organism evidence="10 11">
    <name type="scientific">Candidatus Avelusimicrobium gallicola</name>
    <dbReference type="NCBI Taxonomy" id="2562704"/>
    <lineage>
        <taxon>Bacteria</taxon>
        <taxon>Pseudomonadati</taxon>
        <taxon>Elusimicrobiota</taxon>
        <taxon>Elusimicrobia</taxon>
        <taxon>Elusimicrobiales</taxon>
        <taxon>Elusimicrobiaceae</taxon>
        <taxon>Candidatus Avelusimicrobium</taxon>
    </lineage>
</organism>
<comment type="catalytic activity">
    <reaction evidence="7 8">
        <text>an N-acyl-L-alpha-aminoacyl-tRNA + H2O = an N-acyl-L-amino acid + a tRNA + H(+)</text>
        <dbReference type="Rhea" id="RHEA:54448"/>
        <dbReference type="Rhea" id="RHEA-COMP:10123"/>
        <dbReference type="Rhea" id="RHEA-COMP:13883"/>
        <dbReference type="ChEBI" id="CHEBI:15377"/>
        <dbReference type="ChEBI" id="CHEBI:15378"/>
        <dbReference type="ChEBI" id="CHEBI:59874"/>
        <dbReference type="ChEBI" id="CHEBI:78442"/>
        <dbReference type="ChEBI" id="CHEBI:138191"/>
        <dbReference type="EC" id="3.1.1.29"/>
    </reaction>
</comment>
<comment type="subcellular location">
    <subcellularLocation>
        <location evidence="7">Cytoplasm</location>
    </subcellularLocation>
</comment>
<evidence type="ECO:0000256" key="3">
    <source>
        <dbReference type="ARBA" id="ARBA00022801"/>
    </source>
</evidence>
<evidence type="ECO:0000256" key="9">
    <source>
        <dbReference type="RuleBase" id="RU004320"/>
    </source>
</evidence>
<feature type="active site" description="Proton acceptor" evidence="7">
    <location>
        <position position="20"/>
    </location>
</feature>
<evidence type="ECO:0000256" key="2">
    <source>
        <dbReference type="ARBA" id="ARBA00022555"/>
    </source>
</evidence>
<evidence type="ECO:0000256" key="5">
    <source>
        <dbReference type="ARBA" id="ARBA00038063"/>
    </source>
</evidence>
<comment type="caution">
    <text evidence="7">Lacks conserved residue(s) required for the propagation of feature annotation.</text>
</comment>
<keyword evidence="2 7" id="KW-0820">tRNA-binding</keyword>
<dbReference type="HAMAP" id="MF_00083">
    <property type="entry name" value="Pept_tRNA_hydro_bact"/>
    <property type="match status" value="1"/>
</dbReference>
<accession>A0A928HDZ1</accession>
<comment type="similarity">
    <text evidence="5 7 9">Belongs to the PTH family.</text>
</comment>
<dbReference type="EC" id="3.1.1.29" evidence="1 7"/>
<dbReference type="GO" id="GO:0000049">
    <property type="term" value="F:tRNA binding"/>
    <property type="evidence" value="ECO:0007669"/>
    <property type="project" value="UniProtKB-UniRule"/>
</dbReference>
<comment type="function">
    <text evidence="7">Hydrolyzes ribosome-free peptidyl-tRNAs (with 1 or more amino acids incorporated), which drop off the ribosome during protein synthesis, or as a result of ribosome stalling.</text>
</comment>
<evidence type="ECO:0000256" key="1">
    <source>
        <dbReference type="ARBA" id="ARBA00013260"/>
    </source>
</evidence>
<dbReference type="NCBIfam" id="TIGR00447">
    <property type="entry name" value="pth"/>
    <property type="match status" value="1"/>
</dbReference>
<dbReference type="InterPro" id="IPR001328">
    <property type="entry name" value="Pept_tRNA_hydro"/>
</dbReference>
<feature type="site" description="Stabilizes the basic form of H active site to accept a proton" evidence="7">
    <location>
        <position position="92"/>
    </location>
</feature>
<dbReference type="PANTHER" id="PTHR17224:SF1">
    <property type="entry name" value="PEPTIDYL-TRNA HYDROLASE"/>
    <property type="match status" value="1"/>
</dbReference>
<dbReference type="CDD" id="cd00462">
    <property type="entry name" value="PTH"/>
    <property type="match status" value="1"/>
</dbReference>
<evidence type="ECO:0000313" key="10">
    <source>
        <dbReference type="EMBL" id="MBE6420984.1"/>
    </source>
</evidence>
<dbReference type="InterPro" id="IPR036416">
    <property type="entry name" value="Pept_tRNA_hydro_sf"/>
</dbReference>
<dbReference type="PROSITE" id="PS01195">
    <property type="entry name" value="PEPT_TRNA_HYDROL_1"/>
    <property type="match status" value="1"/>
</dbReference>
<keyword evidence="4 7" id="KW-0694">RNA-binding</keyword>
<evidence type="ECO:0000256" key="7">
    <source>
        <dbReference type="HAMAP-Rule" id="MF_00083"/>
    </source>
</evidence>
<keyword evidence="7" id="KW-0963">Cytoplasm</keyword>
<proteinExistence type="inferred from homology"/>
<comment type="caution">
    <text evidence="10">The sequence shown here is derived from an EMBL/GenBank/DDBJ whole genome shotgun (WGS) entry which is preliminary data.</text>
</comment>
<dbReference type="GO" id="GO:0006515">
    <property type="term" value="P:protein quality control for misfolded or incompletely synthesized proteins"/>
    <property type="evidence" value="ECO:0007669"/>
    <property type="project" value="UniProtKB-UniRule"/>
</dbReference>
<dbReference type="SUPFAM" id="SSF53178">
    <property type="entry name" value="Peptidyl-tRNA hydrolase-like"/>
    <property type="match status" value="1"/>
</dbReference>
<dbReference type="Proteomes" id="UP000725649">
    <property type="component" value="Unassembled WGS sequence"/>
</dbReference>
<dbReference type="Pfam" id="PF01195">
    <property type="entry name" value="Pept_tRNA_hydro"/>
    <property type="match status" value="1"/>
</dbReference>
<dbReference type="GO" id="GO:0005737">
    <property type="term" value="C:cytoplasm"/>
    <property type="evidence" value="ECO:0007669"/>
    <property type="project" value="UniProtKB-SubCell"/>
</dbReference>
<dbReference type="FunFam" id="3.40.50.1470:FF:000001">
    <property type="entry name" value="Peptidyl-tRNA hydrolase"/>
    <property type="match status" value="1"/>
</dbReference>
<evidence type="ECO:0000256" key="8">
    <source>
        <dbReference type="RuleBase" id="RU000673"/>
    </source>
</evidence>
<evidence type="ECO:0000313" key="11">
    <source>
        <dbReference type="Proteomes" id="UP000725649"/>
    </source>
</evidence>
<dbReference type="PANTHER" id="PTHR17224">
    <property type="entry name" value="PEPTIDYL-TRNA HYDROLASE"/>
    <property type="match status" value="1"/>
</dbReference>
<comment type="subunit">
    <text evidence="7">Monomer.</text>
</comment>
<dbReference type="GO" id="GO:0004045">
    <property type="term" value="F:peptidyl-tRNA hydrolase activity"/>
    <property type="evidence" value="ECO:0007669"/>
    <property type="project" value="UniProtKB-UniRule"/>
</dbReference>
<dbReference type="EMBL" id="SUVG01000003">
    <property type="protein sequence ID" value="MBE6420984.1"/>
    <property type="molecule type" value="Genomic_DNA"/>
</dbReference>
<comment type="function">
    <text evidence="7">Catalyzes the release of premature peptidyl moieties from peptidyl-tRNA molecules trapped in stalled 50S ribosomal subunits, and thus maintains levels of free tRNAs and 50S ribosomes.</text>
</comment>
<dbReference type="GO" id="GO:0072344">
    <property type="term" value="P:rescue of stalled ribosome"/>
    <property type="evidence" value="ECO:0007669"/>
    <property type="project" value="UniProtKB-UniRule"/>
</dbReference>
<evidence type="ECO:0000256" key="6">
    <source>
        <dbReference type="ARBA" id="ARBA00050038"/>
    </source>
</evidence>
<reference evidence="10" key="1">
    <citation type="submission" date="2019-04" db="EMBL/GenBank/DDBJ databases">
        <title>Evolution of Biomass-Degrading Anaerobic Consortia Revealed by Metagenomics.</title>
        <authorList>
            <person name="Peng X."/>
        </authorList>
    </citation>
    <scope>NUCLEOTIDE SEQUENCE</scope>
    <source>
        <strain evidence="10">SIG66</strain>
    </source>
</reference>
<name>A0A928HDZ1_9BACT</name>
<evidence type="ECO:0000256" key="4">
    <source>
        <dbReference type="ARBA" id="ARBA00022884"/>
    </source>
</evidence>
<feature type="site" description="Discriminates between blocked and unblocked aminoacyl-tRNA" evidence="7">
    <location>
        <position position="10"/>
    </location>
</feature>
<feature type="binding site" evidence="7">
    <location>
        <position position="15"/>
    </location>
    <ligand>
        <name>tRNA</name>
        <dbReference type="ChEBI" id="CHEBI:17843"/>
    </ligand>
</feature>
<dbReference type="AlphaFoldDB" id="A0A928HDZ1"/>
<feature type="binding site" evidence="7">
    <location>
        <position position="67"/>
    </location>
    <ligand>
        <name>tRNA</name>
        <dbReference type="ChEBI" id="CHEBI:17843"/>
    </ligand>
</feature>
<keyword evidence="3 7" id="KW-0378">Hydrolase</keyword>
<sequence length="187" mass="20683">MQYLLVGLGNPGSQYARTRHNAGFMVLDEVAEKWGADWKAWQNLGDYAKVSVGGQDVFLLKPTTYMNESGRAVSSLARFYKIAPQNCVICFDDISLDTGKLRIRKNGSAGGQKGMKSVIEQLGTQDIPRLRLGVGPKPDRFDLANFVLSNFSKTDESVLKEALTRAVDALEVYLKEGLEKAMNRFNG</sequence>
<gene>
    <name evidence="7" type="primary">pth</name>
    <name evidence="10" type="ORF">E7027_02430</name>
</gene>
<feature type="binding site" evidence="7">
    <location>
        <position position="65"/>
    </location>
    <ligand>
        <name>tRNA</name>
        <dbReference type="ChEBI" id="CHEBI:17843"/>
    </ligand>
</feature>
<dbReference type="InterPro" id="IPR018171">
    <property type="entry name" value="Pept_tRNA_hydro_CS"/>
</dbReference>
<protein>
    <recommendedName>
        <fullName evidence="6 7">Peptidyl-tRNA hydrolase</fullName>
        <shortName evidence="7">Pth</shortName>
        <ecNumber evidence="1 7">3.1.1.29</ecNumber>
    </recommendedName>
</protein>
<dbReference type="Gene3D" id="3.40.50.1470">
    <property type="entry name" value="Peptidyl-tRNA hydrolase"/>
    <property type="match status" value="1"/>
</dbReference>